<evidence type="ECO:0000313" key="2">
    <source>
        <dbReference type="Proteomes" id="UP000015105"/>
    </source>
</evidence>
<protein>
    <recommendedName>
        <fullName evidence="3">Chromo domain-containing protein</fullName>
    </recommendedName>
</protein>
<name>A0A453D3S6_AEGTS</name>
<organism evidence="1 2">
    <name type="scientific">Aegilops tauschii subsp. strangulata</name>
    <name type="common">Goatgrass</name>
    <dbReference type="NCBI Taxonomy" id="200361"/>
    <lineage>
        <taxon>Eukaryota</taxon>
        <taxon>Viridiplantae</taxon>
        <taxon>Streptophyta</taxon>
        <taxon>Embryophyta</taxon>
        <taxon>Tracheophyta</taxon>
        <taxon>Spermatophyta</taxon>
        <taxon>Magnoliopsida</taxon>
        <taxon>Liliopsida</taxon>
        <taxon>Poales</taxon>
        <taxon>Poaceae</taxon>
        <taxon>BOP clade</taxon>
        <taxon>Pooideae</taxon>
        <taxon>Triticodae</taxon>
        <taxon>Triticeae</taxon>
        <taxon>Triticinae</taxon>
        <taxon>Aegilops</taxon>
    </lineage>
</organism>
<dbReference type="STRING" id="200361.A0A453D3S6"/>
<reference evidence="1" key="4">
    <citation type="submission" date="2019-03" db="UniProtKB">
        <authorList>
            <consortium name="EnsemblPlants"/>
        </authorList>
    </citation>
    <scope>IDENTIFICATION</scope>
</reference>
<reference evidence="2" key="1">
    <citation type="journal article" date="2014" name="Science">
        <title>Ancient hybridizations among the ancestral genomes of bread wheat.</title>
        <authorList>
            <consortium name="International Wheat Genome Sequencing Consortium,"/>
            <person name="Marcussen T."/>
            <person name="Sandve S.R."/>
            <person name="Heier L."/>
            <person name="Spannagl M."/>
            <person name="Pfeifer M."/>
            <person name="Jakobsen K.S."/>
            <person name="Wulff B.B."/>
            <person name="Steuernagel B."/>
            <person name="Mayer K.F."/>
            <person name="Olsen O.A."/>
        </authorList>
    </citation>
    <scope>NUCLEOTIDE SEQUENCE [LARGE SCALE GENOMIC DNA]</scope>
    <source>
        <strain evidence="2">cv. AL8/78</strain>
    </source>
</reference>
<dbReference type="InterPro" id="IPR016197">
    <property type="entry name" value="Chromo-like_dom_sf"/>
</dbReference>
<evidence type="ECO:0008006" key="3">
    <source>
        <dbReference type="Google" id="ProtNLM"/>
    </source>
</evidence>
<dbReference type="SUPFAM" id="SSF54160">
    <property type="entry name" value="Chromo domain-like"/>
    <property type="match status" value="1"/>
</dbReference>
<sequence>RIHDVFHVGLLKPFRGEPPAAPPALPPTSDGRLLSGPEKVLKAQLRRGVWYVFIQWAGLP</sequence>
<proteinExistence type="predicted"/>
<reference evidence="1" key="5">
    <citation type="journal article" date="2021" name="G3 (Bethesda)">
        <title>Aegilops tauschii genome assembly Aet v5.0 features greater sequence contiguity and improved annotation.</title>
        <authorList>
            <person name="Wang L."/>
            <person name="Zhu T."/>
            <person name="Rodriguez J.C."/>
            <person name="Deal K.R."/>
            <person name="Dubcovsky J."/>
            <person name="McGuire P.E."/>
            <person name="Lux T."/>
            <person name="Spannagl M."/>
            <person name="Mayer K.F.X."/>
            <person name="Baldrich P."/>
            <person name="Meyers B.C."/>
            <person name="Huo N."/>
            <person name="Gu Y.Q."/>
            <person name="Zhou H."/>
            <person name="Devos K.M."/>
            <person name="Bennetzen J.L."/>
            <person name="Unver T."/>
            <person name="Budak H."/>
            <person name="Gulick P.J."/>
            <person name="Galiba G."/>
            <person name="Kalapos B."/>
            <person name="Nelson D.R."/>
            <person name="Li P."/>
            <person name="You F.M."/>
            <person name="Luo M.C."/>
            <person name="Dvorak J."/>
        </authorList>
    </citation>
    <scope>NUCLEOTIDE SEQUENCE [LARGE SCALE GENOMIC DNA]</scope>
    <source>
        <strain evidence="1">cv. AL8/78</strain>
    </source>
</reference>
<reference evidence="2" key="2">
    <citation type="journal article" date="2017" name="Nat. Plants">
        <title>The Aegilops tauschii genome reveals multiple impacts of transposons.</title>
        <authorList>
            <person name="Zhao G."/>
            <person name="Zou C."/>
            <person name="Li K."/>
            <person name="Wang K."/>
            <person name="Li T."/>
            <person name="Gao L."/>
            <person name="Zhang X."/>
            <person name="Wang H."/>
            <person name="Yang Z."/>
            <person name="Liu X."/>
            <person name="Jiang W."/>
            <person name="Mao L."/>
            <person name="Kong X."/>
            <person name="Jiao Y."/>
            <person name="Jia J."/>
        </authorList>
    </citation>
    <scope>NUCLEOTIDE SEQUENCE [LARGE SCALE GENOMIC DNA]</scope>
    <source>
        <strain evidence="2">cv. AL8/78</strain>
    </source>
</reference>
<dbReference type="AlphaFoldDB" id="A0A453D3S6"/>
<dbReference type="Proteomes" id="UP000015105">
    <property type="component" value="Chromosome 2D"/>
</dbReference>
<dbReference type="EnsemblPlants" id="AET2Gv21079800.1">
    <property type="protein sequence ID" value="AET2Gv21079800.1"/>
    <property type="gene ID" value="AET2Gv21079800"/>
</dbReference>
<keyword evidence="2" id="KW-1185">Reference proteome</keyword>
<evidence type="ECO:0000313" key="1">
    <source>
        <dbReference type="EnsemblPlants" id="AET2Gv21079800.1"/>
    </source>
</evidence>
<accession>A0A453D3S6</accession>
<dbReference type="Gramene" id="AET2Gv21079800.1">
    <property type="protein sequence ID" value="AET2Gv21079800.1"/>
    <property type="gene ID" value="AET2Gv21079800"/>
</dbReference>
<reference evidence="1" key="3">
    <citation type="journal article" date="2017" name="Nature">
        <title>Genome sequence of the progenitor of the wheat D genome Aegilops tauschii.</title>
        <authorList>
            <person name="Luo M.C."/>
            <person name="Gu Y.Q."/>
            <person name="Puiu D."/>
            <person name="Wang H."/>
            <person name="Twardziok S.O."/>
            <person name="Deal K.R."/>
            <person name="Huo N."/>
            <person name="Zhu T."/>
            <person name="Wang L."/>
            <person name="Wang Y."/>
            <person name="McGuire P.E."/>
            <person name="Liu S."/>
            <person name="Long H."/>
            <person name="Ramasamy R.K."/>
            <person name="Rodriguez J.C."/>
            <person name="Van S.L."/>
            <person name="Yuan L."/>
            <person name="Wang Z."/>
            <person name="Xia Z."/>
            <person name="Xiao L."/>
            <person name="Anderson O.D."/>
            <person name="Ouyang S."/>
            <person name="Liang Y."/>
            <person name="Zimin A.V."/>
            <person name="Pertea G."/>
            <person name="Qi P."/>
            <person name="Bennetzen J.L."/>
            <person name="Dai X."/>
            <person name="Dawson M.W."/>
            <person name="Muller H.G."/>
            <person name="Kugler K."/>
            <person name="Rivarola-Duarte L."/>
            <person name="Spannagl M."/>
            <person name="Mayer K.F.X."/>
            <person name="Lu F.H."/>
            <person name="Bevan M.W."/>
            <person name="Leroy P."/>
            <person name="Li P."/>
            <person name="You F.M."/>
            <person name="Sun Q."/>
            <person name="Liu Z."/>
            <person name="Lyons E."/>
            <person name="Wicker T."/>
            <person name="Salzberg S.L."/>
            <person name="Devos K.M."/>
            <person name="Dvorak J."/>
        </authorList>
    </citation>
    <scope>NUCLEOTIDE SEQUENCE [LARGE SCALE GENOMIC DNA]</scope>
    <source>
        <strain evidence="1">cv. AL8/78</strain>
    </source>
</reference>